<evidence type="ECO:0000313" key="2">
    <source>
        <dbReference type="Proteomes" id="UP000649617"/>
    </source>
</evidence>
<comment type="caution">
    <text evidence="1">The sequence shown here is derived from an EMBL/GenBank/DDBJ whole genome shotgun (WGS) entry which is preliminary data.</text>
</comment>
<keyword evidence="2" id="KW-1185">Reference proteome</keyword>
<reference evidence="1" key="1">
    <citation type="submission" date="2021-02" db="EMBL/GenBank/DDBJ databases">
        <authorList>
            <person name="Dougan E. K."/>
            <person name="Rhodes N."/>
            <person name="Thang M."/>
            <person name="Chan C."/>
        </authorList>
    </citation>
    <scope>NUCLEOTIDE SEQUENCE</scope>
</reference>
<dbReference type="OrthoDB" id="10612313at2759"/>
<dbReference type="Proteomes" id="UP000649617">
    <property type="component" value="Unassembled WGS sequence"/>
</dbReference>
<gene>
    <name evidence="1" type="ORF">SPIL2461_LOCUS20482</name>
</gene>
<sequence length="63" mass="7373">VLDDENVGLGHIVVRQKEEILALQELNDKTGTKFAEEDKDTKTRLHVWKDKVNLLQQQMRDDK</sequence>
<organism evidence="1 2">
    <name type="scientific">Symbiodinium pilosum</name>
    <name type="common">Dinoflagellate</name>
    <dbReference type="NCBI Taxonomy" id="2952"/>
    <lineage>
        <taxon>Eukaryota</taxon>
        <taxon>Sar</taxon>
        <taxon>Alveolata</taxon>
        <taxon>Dinophyceae</taxon>
        <taxon>Suessiales</taxon>
        <taxon>Symbiodiniaceae</taxon>
        <taxon>Symbiodinium</taxon>
    </lineage>
</organism>
<accession>A0A812X8U5</accession>
<dbReference type="AlphaFoldDB" id="A0A812X8U5"/>
<protein>
    <submittedName>
        <fullName evidence="1">Uncharacterized protein</fullName>
    </submittedName>
</protein>
<evidence type="ECO:0000313" key="1">
    <source>
        <dbReference type="EMBL" id="CAE7719357.1"/>
    </source>
</evidence>
<name>A0A812X8U5_SYMPI</name>
<dbReference type="EMBL" id="CAJNIZ010045415">
    <property type="protein sequence ID" value="CAE7719357.1"/>
    <property type="molecule type" value="Genomic_DNA"/>
</dbReference>
<feature type="non-terminal residue" evidence="1">
    <location>
        <position position="1"/>
    </location>
</feature>
<proteinExistence type="predicted"/>
<feature type="non-terminal residue" evidence="1">
    <location>
        <position position="63"/>
    </location>
</feature>